<proteinExistence type="predicted"/>
<comment type="caution">
    <text evidence="1">The sequence shown here is derived from an EMBL/GenBank/DDBJ whole genome shotgun (WGS) entry which is preliminary data.</text>
</comment>
<keyword evidence="1" id="KW-0347">Helicase</keyword>
<dbReference type="EMBL" id="BMAT01011398">
    <property type="protein sequence ID" value="GFR72197.1"/>
    <property type="molecule type" value="Genomic_DNA"/>
</dbReference>
<dbReference type="PANTHER" id="PTHR45786:SF74">
    <property type="entry name" value="ATP-DEPENDENT DNA HELICASE"/>
    <property type="match status" value="1"/>
</dbReference>
<keyword evidence="2" id="KW-1185">Reference proteome</keyword>
<evidence type="ECO:0000313" key="2">
    <source>
        <dbReference type="Proteomes" id="UP000762676"/>
    </source>
</evidence>
<gene>
    <name evidence="1" type="ORF">ElyMa_005699900</name>
</gene>
<organism evidence="1 2">
    <name type="scientific">Elysia marginata</name>
    <dbReference type="NCBI Taxonomy" id="1093978"/>
    <lineage>
        <taxon>Eukaryota</taxon>
        <taxon>Metazoa</taxon>
        <taxon>Spiralia</taxon>
        <taxon>Lophotrochozoa</taxon>
        <taxon>Mollusca</taxon>
        <taxon>Gastropoda</taxon>
        <taxon>Heterobranchia</taxon>
        <taxon>Euthyneura</taxon>
        <taxon>Panpulmonata</taxon>
        <taxon>Sacoglossa</taxon>
        <taxon>Placobranchoidea</taxon>
        <taxon>Plakobranchidae</taxon>
        <taxon>Elysia</taxon>
    </lineage>
</organism>
<dbReference type="AlphaFoldDB" id="A0AAV4FG06"/>
<name>A0AAV4FG06_9GAST</name>
<reference evidence="1 2" key="1">
    <citation type="journal article" date="2021" name="Elife">
        <title>Chloroplast acquisition without the gene transfer in kleptoplastic sea slugs, Plakobranchus ocellatus.</title>
        <authorList>
            <person name="Maeda T."/>
            <person name="Takahashi S."/>
            <person name="Yoshida T."/>
            <person name="Shimamura S."/>
            <person name="Takaki Y."/>
            <person name="Nagai Y."/>
            <person name="Toyoda A."/>
            <person name="Suzuki Y."/>
            <person name="Arimoto A."/>
            <person name="Ishii H."/>
            <person name="Satoh N."/>
            <person name="Nishiyama T."/>
            <person name="Hasebe M."/>
            <person name="Maruyama T."/>
            <person name="Minagawa J."/>
            <person name="Obokata J."/>
            <person name="Shigenobu S."/>
        </authorList>
    </citation>
    <scope>NUCLEOTIDE SEQUENCE [LARGE SCALE GENOMIC DNA]</scope>
</reference>
<evidence type="ECO:0000313" key="1">
    <source>
        <dbReference type="EMBL" id="GFR72197.1"/>
    </source>
</evidence>
<protein>
    <submittedName>
        <fullName evidence="1">DNA helicase</fullName>
    </submittedName>
</protein>
<dbReference type="GO" id="GO:0004386">
    <property type="term" value="F:helicase activity"/>
    <property type="evidence" value="ECO:0007669"/>
    <property type="project" value="UniProtKB-KW"/>
</dbReference>
<dbReference type="PANTHER" id="PTHR45786">
    <property type="entry name" value="DNA BINDING PROTEIN-LIKE"/>
    <property type="match status" value="1"/>
</dbReference>
<sequence>MLHQHNRYFSELRWAYEFARNFYDSYLIVISENARPSGEHERRYNAPTSNDFAVLMPNDLVGHRDIVLHTRSNECRRISELHKAYDPLQHPILFPFGTDDWSLQLKLSS</sequence>
<keyword evidence="1" id="KW-0547">Nucleotide-binding</keyword>
<accession>A0AAV4FG06</accession>
<keyword evidence="1" id="KW-0067">ATP-binding</keyword>
<dbReference type="Proteomes" id="UP000762676">
    <property type="component" value="Unassembled WGS sequence"/>
</dbReference>
<keyword evidence="1" id="KW-0378">Hydrolase</keyword>